<dbReference type="Gene3D" id="3.30.70.2970">
    <property type="entry name" value="Protein of unknown function (DUF541), domain 2"/>
    <property type="match status" value="1"/>
</dbReference>
<evidence type="ECO:0000313" key="1">
    <source>
        <dbReference type="EMBL" id="NMN94044.1"/>
    </source>
</evidence>
<dbReference type="RefSeq" id="WP_169584724.1">
    <property type="nucleotide sequence ID" value="NZ_VCQU01000001.1"/>
</dbReference>
<reference evidence="1 2" key="2">
    <citation type="submission" date="2020-06" db="EMBL/GenBank/DDBJ databases">
        <title>Antribacter stalactiti gen. nov., sp. nov., a new member of the family Nacardiaceae isolated from a cave.</title>
        <authorList>
            <person name="Kim I.S."/>
        </authorList>
    </citation>
    <scope>NUCLEOTIDE SEQUENCE [LARGE SCALE GENOMIC DNA]</scope>
    <source>
        <strain evidence="1 2">YC2-7</strain>
    </source>
</reference>
<organism evidence="1 2">
    <name type="scientific">Antrihabitans stalactiti</name>
    <dbReference type="NCBI Taxonomy" id="2584121"/>
    <lineage>
        <taxon>Bacteria</taxon>
        <taxon>Bacillati</taxon>
        <taxon>Actinomycetota</taxon>
        <taxon>Actinomycetes</taxon>
        <taxon>Mycobacteriales</taxon>
        <taxon>Nocardiaceae</taxon>
        <taxon>Antrihabitans</taxon>
    </lineage>
</organism>
<dbReference type="InterPro" id="IPR007497">
    <property type="entry name" value="SIMPL/DUF541"/>
</dbReference>
<keyword evidence="2" id="KW-1185">Reference proteome</keyword>
<accession>A0A848K9U6</accession>
<dbReference type="AlphaFoldDB" id="A0A848K9U6"/>
<evidence type="ECO:0000313" key="2">
    <source>
        <dbReference type="Proteomes" id="UP000535543"/>
    </source>
</evidence>
<proteinExistence type="predicted"/>
<dbReference type="Pfam" id="PF04402">
    <property type="entry name" value="SIMPL"/>
    <property type="match status" value="1"/>
</dbReference>
<gene>
    <name evidence="1" type="ORF">FGL95_03220</name>
</gene>
<dbReference type="EMBL" id="VCQU01000001">
    <property type="protein sequence ID" value="NMN94044.1"/>
    <property type="molecule type" value="Genomic_DNA"/>
</dbReference>
<reference evidence="1 2" key="1">
    <citation type="submission" date="2019-05" db="EMBL/GenBank/DDBJ databases">
        <authorList>
            <person name="Lee S.D."/>
        </authorList>
    </citation>
    <scope>NUCLEOTIDE SEQUENCE [LARGE SCALE GENOMIC DNA]</scope>
    <source>
        <strain evidence="1 2">YC2-7</strain>
    </source>
</reference>
<sequence length="213" mass="22600">MTSDSITVVGHGRASAAPDLMRVTVSVESRQADVAAAYRRASERAHAVAQSLRANGVRSADIATTGLTLQTETAWEEGKGSRVTGYLATTSMAVVLRDLREDAHPAPAEIIGLCVEAGGDDVRFGGLELGFANQAGLLAEARDAGWEDALAKAEQYAGLAHRQLGEVIEITEDVGPSDPQPMARGMKSMAFAMPIERGEAEISVDVRVRWRLA</sequence>
<name>A0A848K9U6_9NOCA</name>
<dbReference type="InterPro" id="IPR052022">
    <property type="entry name" value="26kDa_periplasmic_antigen"/>
</dbReference>
<dbReference type="PANTHER" id="PTHR34387">
    <property type="entry name" value="SLR1258 PROTEIN"/>
    <property type="match status" value="1"/>
</dbReference>
<dbReference type="PANTHER" id="PTHR34387:SF1">
    <property type="entry name" value="PERIPLASMIC IMMUNOGENIC PROTEIN"/>
    <property type="match status" value="1"/>
</dbReference>
<comment type="caution">
    <text evidence="1">The sequence shown here is derived from an EMBL/GenBank/DDBJ whole genome shotgun (WGS) entry which is preliminary data.</text>
</comment>
<dbReference type="Gene3D" id="3.30.110.170">
    <property type="entry name" value="Protein of unknown function (DUF541), domain 1"/>
    <property type="match status" value="1"/>
</dbReference>
<protein>
    <submittedName>
        <fullName evidence="1">DUF541 domain-containing protein</fullName>
    </submittedName>
</protein>
<dbReference type="GO" id="GO:0006974">
    <property type="term" value="P:DNA damage response"/>
    <property type="evidence" value="ECO:0007669"/>
    <property type="project" value="TreeGrafter"/>
</dbReference>
<dbReference type="Proteomes" id="UP000535543">
    <property type="component" value="Unassembled WGS sequence"/>
</dbReference>